<dbReference type="EMBL" id="ASHM01072882">
    <property type="protein sequence ID" value="PNX55806.1"/>
    <property type="molecule type" value="Genomic_DNA"/>
</dbReference>
<evidence type="ECO:0000256" key="1">
    <source>
        <dbReference type="SAM" id="MobiDB-lite"/>
    </source>
</evidence>
<name>A0A2K3JP57_TRIPR</name>
<reference evidence="2 3" key="1">
    <citation type="journal article" date="2014" name="Am. J. Bot.">
        <title>Genome assembly and annotation for red clover (Trifolium pratense; Fabaceae).</title>
        <authorList>
            <person name="Istvanek J."/>
            <person name="Jaros M."/>
            <person name="Krenek A."/>
            <person name="Repkova J."/>
        </authorList>
    </citation>
    <scope>NUCLEOTIDE SEQUENCE [LARGE SCALE GENOMIC DNA]</scope>
    <source>
        <strain evidence="3">cv. Tatra</strain>
        <tissue evidence="2">Young leaves</tissue>
    </source>
</reference>
<proteinExistence type="predicted"/>
<gene>
    <name evidence="2" type="ORF">L195_g049437</name>
</gene>
<sequence length="112" mass="12649">MESLYRQFQEKSKGGNENSSAQTTKEFAAWIEAEAASRHKLTSSQIKMKQEAEAKHEFVEKVPDLEIPPVAILPTDSKVLMNEQSMDQQMKTQQSDAEIDITAKHSLENNVI</sequence>
<evidence type="ECO:0000313" key="2">
    <source>
        <dbReference type="EMBL" id="PNX55806.1"/>
    </source>
</evidence>
<organism evidence="2 3">
    <name type="scientific">Trifolium pratense</name>
    <name type="common">Red clover</name>
    <dbReference type="NCBI Taxonomy" id="57577"/>
    <lineage>
        <taxon>Eukaryota</taxon>
        <taxon>Viridiplantae</taxon>
        <taxon>Streptophyta</taxon>
        <taxon>Embryophyta</taxon>
        <taxon>Tracheophyta</taxon>
        <taxon>Spermatophyta</taxon>
        <taxon>Magnoliopsida</taxon>
        <taxon>eudicotyledons</taxon>
        <taxon>Gunneridae</taxon>
        <taxon>Pentapetalae</taxon>
        <taxon>rosids</taxon>
        <taxon>fabids</taxon>
        <taxon>Fabales</taxon>
        <taxon>Fabaceae</taxon>
        <taxon>Papilionoideae</taxon>
        <taxon>50 kb inversion clade</taxon>
        <taxon>NPAAA clade</taxon>
        <taxon>Hologalegina</taxon>
        <taxon>IRL clade</taxon>
        <taxon>Trifolieae</taxon>
        <taxon>Trifolium</taxon>
    </lineage>
</organism>
<dbReference type="Proteomes" id="UP000236291">
    <property type="component" value="Unassembled WGS sequence"/>
</dbReference>
<dbReference type="ExpressionAtlas" id="A0A2K3JP57">
    <property type="expression patterns" value="baseline"/>
</dbReference>
<accession>A0A2K3JP57</accession>
<feature type="compositionally biased region" description="Polar residues" evidence="1">
    <location>
        <begin position="15"/>
        <end position="24"/>
    </location>
</feature>
<reference evidence="2 3" key="2">
    <citation type="journal article" date="2017" name="Front. Plant Sci.">
        <title>Gene Classification and Mining of Molecular Markers Useful in Red Clover (Trifolium pratense) Breeding.</title>
        <authorList>
            <person name="Istvanek J."/>
            <person name="Dluhosova J."/>
            <person name="Dluhos P."/>
            <person name="Patkova L."/>
            <person name="Nedelnik J."/>
            <person name="Repkova J."/>
        </authorList>
    </citation>
    <scope>NUCLEOTIDE SEQUENCE [LARGE SCALE GENOMIC DNA]</scope>
    <source>
        <strain evidence="3">cv. Tatra</strain>
        <tissue evidence="2">Young leaves</tissue>
    </source>
</reference>
<protein>
    <submittedName>
        <fullName evidence="2">Putative NBS-LRR resistance protein</fullName>
    </submittedName>
</protein>
<comment type="caution">
    <text evidence="2">The sequence shown here is derived from an EMBL/GenBank/DDBJ whole genome shotgun (WGS) entry which is preliminary data.</text>
</comment>
<evidence type="ECO:0000313" key="3">
    <source>
        <dbReference type="Proteomes" id="UP000236291"/>
    </source>
</evidence>
<feature type="region of interest" description="Disordered" evidence="1">
    <location>
        <begin position="1"/>
        <end position="24"/>
    </location>
</feature>
<dbReference type="AlphaFoldDB" id="A0A2K3JP57"/>